<feature type="transmembrane region" description="Helical" evidence="1">
    <location>
        <begin position="137"/>
        <end position="161"/>
    </location>
</feature>
<proteinExistence type="predicted"/>
<dbReference type="EMBL" id="NRPP01000011">
    <property type="protein sequence ID" value="TFJ26537.1"/>
    <property type="molecule type" value="Genomic_DNA"/>
</dbReference>
<feature type="transmembrane region" description="Helical" evidence="1">
    <location>
        <begin position="227"/>
        <end position="252"/>
    </location>
</feature>
<gene>
    <name evidence="2" type="ORF">CKN69_07210</name>
</gene>
<reference evidence="2 3" key="1">
    <citation type="journal article" date="2018" name="Int. J. Food Microbiol.">
        <title>Growth of Carnobacterium spp. isolated from chilled vacuum-packaged meat under relevant acidic conditions.</title>
        <authorList>
            <person name="Zhang P."/>
            <person name="Badoni M."/>
            <person name="Ganzle M."/>
            <person name="Yang X."/>
        </authorList>
    </citation>
    <scope>NUCLEOTIDE SEQUENCE [LARGE SCALE GENOMIC DNA]</scope>
    <source>
        <strain evidence="2 3">B2</strain>
    </source>
</reference>
<evidence type="ECO:0000256" key="1">
    <source>
        <dbReference type="SAM" id="Phobius"/>
    </source>
</evidence>
<keyword evidence="1" id="KW-0812">Transmembrane</keyword>
<feature type="transmembrane region" description="Helical" evidence="1">
    <location>
        <begin position="18"/>
        <end position="39"/>
    </location>
</feature>
<sequence length="349" mass="38234">MINLVVNETRKLIFRKSFYVYLGLIFVLTLAAGSLQVYFSQQSAEYTVEENGKSVTKTLEKDEPLFTFDDEGKPVTKLEDAMLLSRDRYLMASKKEKLDYPEELKSAKNELAYYEKYYESGVTPITSNNGGQSAGSFFAGLAGMLSIVNMVVVIVASISVASEFSDGTIKLLLIRPFKRSQILLSKLIVCLLFGAFITLFTMLSAGIVGLILFPIQSFMLPASASLGAVSAIKAAGMLAATNYLLIVFYSAISLMISAVFRSQALAVGIGMLTVFASTIINGMLMIAIPKWPILKWSIFNLLNVNTFSQGGVMPGELSLMQTSIALLGYSVVIYLVTMFIFKKRDIALT</sequence>
<comment type="caution">
    <text evidence="2">The sequence shown here is derived from an EMBL/GenBank/DDBJ whole genome shotgun (WGS) entry which is preliminary data.</text>
</comment>
<protein>
    <recommendedName>
        <fullName evidence="4">ABC transporter permease</fullName>
    </recommendedName>
</protein>
<dbReference type="PANTHER" id="PTHR37305:SF1">
    <property type="entry name" value="MEMBRANE PROTEIN"/>
    <property type="match status" value="1"/>
</dbReference>
<dbReference type="Proteomes" id="UP000297938">
    <property type="component" value="Unassembled WGS sequence"/>
</dbReference>
<dbReference type="Pfam" id="PF12679">
    <property type="entry name" value="ABC2_membrane_2"/>
    <property type="match status" value="1"/>
</dbReference>
<dbReference type="PANTHER" id="PTHR37305">
    <property type="entry name" value="INTEGRAL MEMBRANE PROTEIN-RELATED"/>
    <property type="match status" value="1"/>
</dbReference>
<dbReference type="RefSeq" id="WP_109842289.1">
    <property type="nucleotide sequence ID" value="NZ_JAMXLU010000002.1"/>
</dbReference>
<evidence type="ECO:0000313" key="2">
    <source>
        <dbReference type="EMBL" id="TFJ26537.1"/>
    </source>
</evidence>
<accession>A0A2R8A394</accession>
<feature type="transmembrane region" description="Helical" evidence="1">
    <location>
        <begin position="264"/>
        <end position="288"/>
    </location>
</feature>
<feature type="transmembrane region" description="Helical" evidence="1">
    <location>
        <begin position="182"/>
        <end position="215"/>
    </location>
</feature>
<dbReference type="AlphaFoldDB" id="A0A2R8A394"/>
<evidence type="ECO:0008006" key="4">
    <source>
        <dbReference type="Google" id="ProtNLM"/>
    </source>
</evidence>
<dbReference type="GO" id="GO:0140359">
    <property type="term" value="F:ABC-type transporter activity"/>
    <property type="evidence" value="ECO:0007669"/>
    <property type="project" value="InterPro"/>
</dbReference>
<keyword evidence="1" id="KW-0472">Membrane</keyword>
<name>A0A2R8A394_CARDV</name>
<dbReference type="STRING" id="2748.CDIV41_140045"/>
<evidence type="ECO:0000313" key="3">
    <source>
        <dbReference type="Proteomes" id="UP000297938"/>
    </source>
</evidence>
<feature type="transmembrane region" description="Helical" evidence="1">
    <location>
        <begin position="323"/>
        <end position="341"/>
    </location>
</feature>
<dbReference type="GO" id="GO:0005886">
    <property type="term" value="C:plasma membrane"/>
    <property type="evidence" value="ECO:0007669"/>
    <property type="project" value="UniProtKB-SubCell"/>
</dbReference>
<keyword evidence="1" id="KW-1133">Transmembrane helix</keyword>
<organism evidence="2 3">
    <name type="scientific">Carnobacterium divergens</name>
    <name type="common">Lactobacillus divergens</name>
    <dbReference type="NCBI Taxonomy" id="2748"/>
    <lineage>
        <taxon>Bacteria</taxon>
        <taxon>Bacillati</taxon>
        <taxon>Bacillota</taxon>
        <taxon>Bacilli</taxon>
        <taxon>Lactobacillales</taxon>
        <taxon>Carnobacteriaceae</taxon>
        <taxon>Carnobacterium</taxon>
    </lineage>
</organism>